<organism evidence="2 3">
    <name type="scientific">Candidatus Thermofonsia Clade 1 bacterium</name>
    <dbReference type="NCBI Taxonomy" id="2364210"/>
    <lineage>
        <taxon>Bacteria</taxon>
        <taxon>Bacillati</taxon>
        <taxon>Chloroflexota</taxon>
        <taxon>Candidatus Thermofontia</taxon>
        <taxon>Candidatus Thermofonsia Clade 1</taxon>
    </lineage>
</organism>
<dbReference type="SUPFAM" id="SSF82171">
    <property type="entry name" value="DPP6 N-terminal domain-like"/>
    <property type="match status" value="1"/>
</dbReference>
<feature type="chain" id="PRO_5014980388" description="Lipoprotein LpqB beta-propeller domain-containing protein" evidence="1">
    <location>
        <begin position="24"/>
        <end position="693"/>
    </location>
</feature>
<dbReference type="AlphaFoldDB" id="A0A2M8P463"/>
<evidence type="ECO:0000313" key="3">
    <source>
        <dbReference type="Proteomes" id="UP000228921"/>
    </source>
</evidence>
<gene>
    <name evidence="2" type="ORF">CUN51_01545</name>
</gene>
<evidence type="ECO:0000313" key="2">
    <source>
        <dbReference type="EMBL" id="PJF32340.1"/>
    </source>
</evidence>
<proteinExistence type="predicted"/>
<accession>A0A2M8P463</accession>
<dbReference type="Gene3D" id="2.120.10.30">
    <property type="entry name" value="TolB, C-terminal domain"/>
    <property type="match status" value="1"/>
</dbReference>
<keyword evidence="1" id="KW-0732">Signal</keyword>
<sequence length="693" mass="74792">MIRRLILTLCLLFSLALSGTANAQAPERYALPAPICALSAARLVCYDVRTASPRFITPPEDRVIAFALSPAADAALYRTEDGQIAIVGLDDPRPILIAENISLPALLPHDSHSLAWAPDGVALAYLTAEGLQIALPTPNGAPLILSETARQYVNLRFSPFGGRLAAQDHLGGWTVFTLVTEDGIRRGLARIGSFDEPSDAAWLDDNSLILAPISGGLLRLNVIETAEQAFLTEAWRTREGAFTRLTSAYDGTVRAMQRVGMTPEGTLVSIGGDGTATPFGERRVDIAMRWLGNGSRLAYITSGTPIVVIPESGVEDALPLQRVQALDWAMPIYQRVSNLALDADLYFLAFDGIDNLDSYRIQESGVPQVWRLLGSGERAAEQLSRLSEGVRAFALSPDRRQMAVVSGQAVAILPALNAAELAAAATATPAFRRGTPTPVPLSLPNVPESRLVAQLRTTTLSSVDWSADGRLIAFVDTDGAYIVEALNDSVTLPQPLTVAASTLDRTYDFVRFSADGRSLLLGATLSDGSREFAVAPLSENGWRLLNFRAEVATWGLNALFTVRREGDQWLLSAYDGQSETILARSAYPITAVQPIGAAARLAEQQVVFWRQVGWSVAAAVQRVSTTGNPEVVRVESPPFPLPNAQFSPTARFAVGQVRGRNAKIDQLIILDTTNGRAVALRNVRALDHLQWMR</sequence>
<name>A0A2M8P463_9CHLR</name>
<evidence type="ECO:0000256" key="1">
    <source>
        <dbReference type="SAM" id="SignalP"/>
    </source>
</evidence>
<reference evidence="2 3" key="1">
    <citation type="submission" date="2017-11" db="EMBL/GenBank/DDBJ databases">
        <title>Evolution of Phototrophy in the Chloroflexi Phylum Driven by Horizontal Gene Transfer.</title>
        <authorList>
            <person name="Ward L.M."/>
            <person name="Hemp J."/>
            <person name="Shih P.M."/>
            <person name="Mcglynn S.E."/>
            <person name="Fischer W."/>
        </authorList>
    </citation>
    <scope>NUCLEOTIDE SEQUENCE [LARGE SCALE GENOMIC DNA]</scope>
    <source>
        <strain evidence="2">CP2_2F</strain>
    </source>
</reference>
<protein>
    <recommendedName>
        <fullName evidence="4">Lipoprotein LpqB beta-propeller domain-containing protein</fullName>
    </recommendedName>
</protein>
<comment type="caution">
    <text evidence="2">The sequence shown here is derived from an EMBL/GenBank/DDBJ whole genome shotgun (WGS) entry which is preliminary data.</text>
</comment>
<evidence type="ECO:0008006" key="4">
    <source>
        <dbReference type="Google" id="ProtNLM"/>
    </source>
</evidence>
<dbReference type="Proteomes" id="UP000228921">
    <property type="component" value="Unassembled WGS sequence"/>
</dbReference>
<dbReference type="InterPro" id="IPR011042">
    <property type="entry name" value="6-blade_b-propeller_TolB-like"/>
</dbReference>
<dbReference type="EMBL" id="PGTK01000001">
    <property type="protein sequence ID" value="PJF32340.1"/>
    <property type="molecule type" value="Genomic_DNA"/>
</dbReference>
<feature type="signal peptide" evidence="1">
    <location>
        <begin position="1"/>
        <end position="23"/>
    </location>
</feature>